<evidence type="ECO:0000313" key="9">
    <source>
        <dbReference type="Proteomes" id="UP000092498"/>
    </source>
</evidence>
<name>A0A1B1AKS6_9PROT</name>
<feature type="active site" description="Proton acceptor" evidence="4">
    <location>
        <position position="359"/>
    </location>
</feature>
<protein>
    <submittedName>
        <fullName evidence="8">Acetyl-CoA acetyltransferase</fullName>
        <ecNumber evidence="8">2.3.1.9</ecNumber>
    </submittedName>
</protein>
<organism evidence="8 9">
    <name type="scientific">Candidatus Viadribacter manganicus</name>
    <dbReference type="NCBI Taxonomy" id="1759059"/>
    <lineage>
        <taxon>Bacteria</taxon>
        <taxon>Pseudomonadati</taxon>
        <taxon>Pseudomonadota</taxon>
        <taxon>Alphaproteobacteria</taxon>
        <taxon>Hyphomonadales</taxon>
        <taxon>Hyphomonadaceae</taxon>
        <taxon>Candidatus Viadribacter</taxon>
    </lineage>
</organism>
<feature type="domain" description="Thiolase N-terminal" evidence="6">
    <location>
        <begin position="5"/>
        <end position="233"/>
    </location>
</feature>
<dbReference type="InParanoid" id="A0A1B1AKS6"/>
<dbReference type="KEGG" id="cbot:ATE48_15195"/>
<dbReference type="CDD" id="cd00751">
    <property type="entry name" value="thiolase"/>
    <property type="match status" value="1"/>
</dbReference>
<feature type="domain" description="Thiolase C-terminal" evidence="7">
    <location>
        <begin position="280"/>
        <end position="402"/>
    </location>
</feature>
<dbReference type="InterPro" id="IPR020616">
    <property type="entry name" value="Thiolase_N"/>
</dbReference>
<proteinExistence type="inferred from homology"/>
<evidence type="ECO:0000256" key="1">
    <source>
        <dbReference type="ARBA" id="ARBA00010982"/>
    </source>
</evidence>
<sequence length="404" mass="42860">MAEAYIYDAVRTPRGKGKSNGSLHEQTSLQLATQVLEAIRDRNNLDTSKVDDVYMGCLSPIGEQGGNLPRIAVLNAGYAQTVAGVQVERFCASGLEACNIAAAKVKSGEAELAIGAGCESMSRVPMGSTGGSWATDPSIAMKSYFTPQGVAADAIATKYGFSRTDLDSYAVQSQQRAAQAWKENRFKKSIVPVKDQLGVTLLAHDEFMRPETTLQSLGALEPSFKMQGEVMPGFDGVIQQRYPEIEKIDHVHHAGNSSGIVDGAAGVLIGTKEMGEALGLKPRARILGGASIGSEPSIMLTGPEHVTAKLMKKLGLTKQDIDLWELNEAFAAVVLRWVQALDLDMAKVNVNGGAIAMGHPIGATGAMILGTMVDELERADKERALITLCIGAGMGTATVIERVN</sequence>
<evidence type="ECO:0000256" key="4">
    <source>
        <dbReference type="PIRSR" id="PIRSR000429-1"/>
    </source>
</evidence>
<dbReference type="NCBIfam" id="TIGR01930">
    <property type="entry name" value="AcCoA-C-Actrans"/>
    <property type="match status" value="1"/>
</dbReference>
<dbReference type="PANTHER" id="PTHR43365">
    <property type="entry name" value="BLR7806 PROTEIN"/>
    <property type="match status" value="1"/>
</dbReference>
<evidence type="ECO:0000256" key="5">
    <source>
        <dbReference type="RuleBase" id="RU003557"/>
    </source>
</evidence>
<dbReference type="Pfam" id="PF02803">
    <property type="entry name" value="Thiolase_C"/>
    <property type="match status" value="1"/>
</dbReference>
<dbReference type="GO" id="GO:0003985">
    <property type="term" value="F:acetyl-CoA C-acetyltransferase activity"/>
    <property type="evidence" value="ECO:0007669"/>
    <property type="project" value="UniProtKB-EC"/>
</dbReference>
<dbReference type="STRING" id="1759059.ATE48_15195"/>
<dbReference type="AlphaFoldDB" id="A0A1B1AKS6"/>
<dbReference type="RefSeq" id="WP_066772939.1">
    <property type="nucleotide sequence ID" value="NZ_CP013244.1"/>
</dbReference>
<dbReference type="InterPro" id="IPR016039">
    <property type="entry name" value="Thiolase-like"/>
</dbReference>
<dbReference type="PANTHER" id="PTHR43365:SF1">
    <property type="entry name" value="ACETYL-COA C-ACYLTRANSFERASE"/>
    <property type="match status" value="1"/>
</dbReference>
<dbReference type="InterPro" id="IPR020610">
    <property type="entry name" value="Thiolase_AS"/>
</dbReference>
<dbReference type="InterPro" id="IPR020613">
    <property type="entry name" value="Thiolase_CS"/>
</dbReference>
<accession>A0A1B1AKS6</accession>
<keyword evidence="9" id="KW-1185">Reference proteome</keyword>
<dbReference type="Proteomes" id="UP000092498">
    <property type="component" value="Chromosome"/>
</dbReference>
<dbReference type="NCBIfam" id="NF006090">
    <property type="entry name" value="PRK08242.1"/>
    <property type="match status" value="1"/>
</dbReference>
<dbReference type="Gene3D" id="3.40.47.10">
    <property type="match status" value="2"/>
</dbReference>
<dbReference type="PROSITE" id="PS00099">
    <property type="entry name" value="THIOLASE_3"/>
    <property type="match status" value="1"/>
</dbReference>
<evidence type="ECO:0000313" key="8">
    <source>
        <dbReference type="EMBL" id="ANP47164.1"/>
    </source>
</evidence>
<keyword evidence="2 5" id="KW-0808">Transferase</keyword>
<reference evidence="8 9" key="1">
    <citation type="submission" date="2015-11" db="EMBL/GenBank/DDBJ databases">
        <title>Whole-Genome Sequence of Candidatus Oderbacter manganicum from the National Park Lower Oder Valley, Germany.</title>
        <authorList>
            <person name="Braun B."/>
            <person name="Liere K."/>
            <person name="Szewzyk U."/>
        </authorList>
    </citation>
    <scope>NUCLEOTIDE SEQUENCE [LARGE SCALE GENOMIC DNA]</scope>
    <source>
        <strain evidence="8 9">OTSz_A_272</strain>
    </source>
</reference>
<dbReference type="SUPFAM" id="SSF53901">
    <property type="entry name" value="Thiolase-like"/>
    <property type="match status" value="2"/>
</dbReference>
<evidence type="ECO:0000259" key="6">
    <source>
        <dbReference type="Pfam" id="PF00108"/>
    </source>
</evidence>
<feature type="active site" description="Acyl-thioester intermediate" evidence="4">
    <location>
        <position position="91"/>
    </location>
</feature>
<dbReference type="EMBL" id="CP013244">
    <property type="protein sequence ID" value="ANP47164.1"/>
    <property type="molecule type" value="Genomic_DNA"/>
</dbReference>
<dbReference type="EC" id="2.3.1.9" evidence="8"/>
<dbReference type="PIRSF" id="PIRSF000429">
    <property type="entry name" value="Ac-CoA_Ac_transf"/>
    <property type="match status" value="1"/>
</dbReference>
<dbReference type="Pfam" id="PF00108">
    <property type="entry name" value="Thiolase_N"/>
    <property type="match status" value="1"/>
</dbReference>
<dbReference type="PROSITE" id="PS00737">
    <property type="entry name" value="THIOLASE_2"/>
    <property type="match status" value="1"/>
</dbReference>
<keyword evidence="3 5" id="KW-0012">Acyltransferase</keyword>
<evidence type="ECO:0000259" key="7">
    <source>
        <dbReference type="Pfam" id="PF02803"/>
    </source>
</evidence>
<feature type="active site" description="Proton acceptor" evidence="4">
    <location>
        <position position="389"/>
    </location>
</feature>
<comment type="similarity">
    <text evidence="1 5">Belongs to the thiolase-like superfamily. Thiolase family.</text>
</comment>
<evidence type="ECO:0000256" key="2">
    <source>
        <dbReference type="ARBA" id="ARBA00022679"/>
    </source>
</evidence>
<dbReference type="InterPro" id="IPR002155">
    <property type="entry name" value="Thiolase"/>
</dbReference>
<gene>
    <name evidence="8" type="ORF">ATE48_15195</name>
</gene>
<dbReference type="OrthoDB" id="9764638at2"/>
<dbReference type="InterPro" id="IPR020617">
    <property type="entry name" value="Thiolase_C"/>
</dbReference>
<evidence type="ECO:0000256" key="3">
    <source>
        <dbReference type="ARBA" id="ARBA00023315"/>
    </source>
</evidence>